<dbReference type="EMBL" id="KQ964258">
    <property type="protein sequence ID" value="KXJ88488.1"/>
    <property type="molecule type" value="Genomic_DNA"/>
</dbReference>
<dbReference type="SMART" id="SM00355">
    <property type="entry name" value="ZnF_C2H2"/>
    <property type="match status" value="3"/>
</dbReference>
<protein>
    <recommendedName>
        <fullName evidence="2">C2H2-type domain-containing protein</fullName>
    </recommendedName>
</protein>
<accession>A0A136IUB2</accession>
<dbReference type="SUPFAM" id="SSF48452">
    <property type="entry name" value="TPR-like"/>
    <property type="match status" value="1"/>
</dbReference>
<feature type="region of interest" description="Disordered" evidence="1">
    <location>
        <begin position="525"/>
        <end position="550"/>
    </location>
</feature>
<dbReference type="InterPro" id="IPR056681">
    <property type="entry name" value="DUF7779"/>
</dbReference>
<feature type="compositionally biased region" description="Basic and acidic residues" evidence="1">
    <location>
        <begin position="243"/>
        <end position="252"/>
    </location>
</feature>
<dbReference type="InterPro" id="IPR027417">
    <property type="entry name" value="P-loop_NTPase"/>
</dbReference>
<name>A0A136IUB2_9PEZI</name>
<dbReference type="STRING" id="196109.A0A136IUB2"/>
<dbReference type="GO" id="GO:0043531">
    <property type="term" value="F:ADP binding"/>
    <property type="evidence" value="ECO:0007669"/>
    <property type="project" value="InterPro"/>
</dbReference>
<evidence type="ECO:0000259" key="2">
    <source>
        <dbReference type="PROSITE" id="PS00028"/>
    </source>
</evidence>
<reference evidence="4" key="1">
    <citation type="submission" date="2016-02" db="EMBL/GenBank/DDBJ databases">
        <title>Draft genome sequence of Microdochium bolleyi, a fungal endophyte of beachgrass.</title>
        <authorList>
            <consortium name="DOE Joint Genome Institute"/>
            <person name="David A.S."/>
            <person name="May G."/>
            <person name="Haridas S."/>
            <person name="Lim J."/>
            <person name="Wang M."/>
            <person name="Labutti K."/>
            <person name="Lipzen A."/>
            <person name="Barry K."/>
            <person name="Grigoriev I.V."/>
        </authorList>
    </citation>
    <scope>NUCLEOTIDE SEQUENCE [LARGE SCALE GENOMIC DNA]</scope>
    <source>
        <strain evidence="4">J235TASD1</strain>
    </source>
</reference>
<dbReference type="InterPro" id="IPR011990">
    <property type="entry name" value="TPR-like_helical_dom_sf"/>
</dbReference>
<evidence type="ECO:0000313" key="3">
    <source>
        <dbReference type="EMBL" id="KXJ88488.1"/>
    </source>
</evidence>
<organism evidence="3 4">
    <name type="scientific">Microdochium bolleyi</name>
    <dbReference type="NCBI Taxonomy" id="196109"/>
    <lineage>
        <taxon>Eukaryota</taxon>
        <taxon>Fungi</taxon>
        <taxon>Dikarya</taxon>
        <taxon>Ascomycota</taxon>
        <taxon>Pezizomycotina</taxon>
        <taxon>Sordariomycetes</taxon>
        <taxon>Xylariomycetidae</taxon>
        <taxon>Xylariales</taxon>
        <taxon>Microdochiaceae</taxon>
        <taxon>Microdochium</taxon>
    </lineage>
</organism>
<dbReference type="Gene3D" id="1.25.40.10">
    <property type="entry name" value="Tetratricopeptide repeat domain"/>
    <property type="match status" value="2"/>
</dbReference>
<dbReference type="Proteomes" id="UP000070501">
    <property type="component" value="Unassembled WGS sequence"/>
</dbReference>
<dbReference type="SUPFAM" id="SSF52540">
    <property type="entry name" value="P-loop containing nucleoside triphosphate hydrolases"/>
    <property type="match status" value="1"/>
</dbReference>
<dbReference type="Pfam" id="PF00931">
    <property type="entry name" value="NB-ARC"/>
    <property type="match status" value="1"/>
</dbReference>
<dbReference type="PANTHER" id="PTHR35391">
    <property type="entry name" value="C2H2-TYPE DOMAIN-CONTAINING PROTEIN-RELATED"/>
    <property type="match status" value="1"/>
</dbReference>
<feature type="region of interest" description="Disordered" evidence="1">
    <location>
        <begin position="230"/>
        <end position="271"/>
    </location>
</feature>
<dbReference type="PROSITE" id="PS00028">
    <property type="entry name" value="ZINC_FINGER_C2H2_1"/>
    <property type="match status" value="1"/>
</dbReference>
<dbReference type="InterPro" id="IPR013087">
    <property type="entry name" value="Znf_C2H2_type"/>
</dbReference>
<evidence type="ECO:0000256" key="1">
    <source>
        <dbReference type="SAM" id="MobiDB-lite"/>
    </source>
</evidence>
<feature type="domain" description="C2H2-type" evidence="2">
    <location>
        <begin position="393"/>
        <end position="414"/>
    </location>
</feature>
<keyword evidence="4" id="KW-1185">Reference proteome</keyword>
<dbReference type="OrthoDB" id="6161812at2759"/>
<evidence type="ECO:0000313" key="4">
    <source>
        <dbReference type="Proteomes" id="UP000070501"/>
    </source>
</evidence>
<proteinExistence type="predicted"/>
<dbReference type="InterPro" id="IPR002182">
    <property type="entry name" value="NB-ARC"/>
</dbReference>
<gene>
    <name evidence="3" type="ORF">Micbo1qcDRAFT_197288</name>
</gene>
<feature type="compositionally biased region" description="Basic and acidic residues" evidence="1">
    <location>
        <begin position="537"/>
        <end position="550"/>
    </location>
</feature>
<dbReference type="Pfam" id="PF25000">
    <property type="entry name" value="DUF7779"/>
    <property type="match status" value="1"/>
</dbReference>
<dbReference type="PANTHER" id="PTHR35391:SF5">
    <property type="entry name" value="DUF6590 DOMAIN-CONTAINING PROTEIN"/>
    <property type="match status" value="1"/>
</dbReference>
<dbReference type="PRINTS" id="PR00364">
    <property type="entry name" value="DISEASERSIST"/>
</dbReference>
<dbReference type="Gene3D" id="3.40.50.300">
    <property type="entry name" value="P-loop containing nucleotide triphosphate hydrolases"/>
    <property type="match status" value="1"/>
</dbReference>
<sequence>MDLAKTRMGLAKRLEESRGLRARAPIAAHYEDCSQAVQRLSESLLVHDSDSDLHRLARDCAIRLHIWGHGSGASSRGLDYSLKDCPGVRQHTLSLLEDLHESVDLATSEARLMTRGDTNPASSGYLEDSMTGAPLDDEFDLQSDPFLYLEEAVDILRNLFKLLPTLQNPLGENHGFGSNQDPFTHTEEEFQQLAMMMFPKMHRTLARRFGHGNWCRRRYIWRLSGGNLGSMASGPLKPGNPNEWEKHLRRQSDGQTKAPPSSIAVESDAGASTVISSPDTLVTVRAINEHDSATTITDSSQQSLLQPVPVPEPPVLMPTTNPFGCPYCLSELPLTLSSTRFTAEDWDMHVYRDLKPYICTFGDCFEPRRLYNTRSDWFQHELNFHRSAVEWACCGCDVTYTSSGAFADHLKTAHPALSVQEIQALIQNCKRYKVDAEYDCRCTVCDTVCGTIDELELHLGAHQQAYAPATFLNKEIPSEDVEEGNNLIAEYIHGLPDPPEAHSEDMDDLGLGVLTSLNLSPPVHMSSHPLEKSSWPRYDRNSTKSVRSDEGHLADWRDKVVKHTPKGMGYAEQGLPKRYENFVGRDIDMNRIHVHLNLPGQICTVSGRGGVGKTGLAIEYLHKYKGEYSAVFWIEAETPGVCAEQFGAILSNLDASEKLSATEESRIFQTREYLTRTDRRWLIVFDNVPTWKSVARYVPRNLPHTQGSVLITARTALFPLVHRYQNQHAVQLEPWPLPHGRQFLMTSIHPEMALHKIEDHEDFPHAEQVLKVVGGLPLAISMIVGFVKVSKLTLQDFLDLWEEKEHITRKKRRNVDIGEADIDSTIDSLWTIGIREVRMNSRRLLDVMSFLDPERIQESLLVGDHQEEYLEWIAEPLSFKRMINELVGRRLISVKEGLRGPIYIIHRLLAAKILLDMDDYGFVDAFRKIFRLIRKRFPVADRQQVPNSRNWPTCKEYIPHVFTLHRIFLQNKKNLTSLADPSPAEIASLFYDAGFYLWASQIASYDSHAFLRTAEEILQAAGVDFEPTIQANIHCIMGMLLLNMGVMERREGLRRLKAAYGIRRKIFTQDPTHNNDVLVQNAANDYALCLLNEHKFEQAGELFLKCRKRYLIWGEEESNPFENSKYYGNYALVHMWRGDMERAIQFQKRSIELIEKFSGRTNSYWRKVFMLACILLQNDDMQNALNVFLEVLTARLDILGQHHTETILATYAVGATYGHIGDPYTAIEYMQQCIDRVKRAKWDQAAHARAQYHLARLYRKQGIKEEEAAELEASAESVLEQYGQYAAECVQKQGNKMMILNDLQPTFLGRFTGLKLLKFLQENMGAEGDEGDDATKVS</sequence>
<dbReference type="InParanoid" id="A0A136IUB2"/>